<name>A0A4Y2I0A6_ARAVE</name>
<evidence type="ECO:0000313" key="4">
    <source>
        <dbReference type="EMBL" id="GBM71264.1"/>
    </source>
</evidence>
<dbReference type="GO" id="GO:0008270">
    <property type="term" value="F:zinc ion binding"/>
    <property type="evidence" value="ECO:0007669"/>
    <property type="project" value="UniProtKB-KW"/>
</dbReference>
<keyword evidence="1" id="KW-0479">Metal-binding</keyword>
<feature type="domain" description="CCHC-type" evidence="3">
    <location>
        <begin position="71"/>
        <end position="86"/>
    </location>
</feature>
<organism evidence="4 5">
    <name type="scientific">Araneus ventricosus</name>
    <name type="common">Orbweaver spider</name>
    <name type="synonym">Epeira ventricosa</name>
    <dbReference type="NCBI Taxonomy" id="182803"/>
    <lineage>
        <taxon>Eukaryota</taxon>
        <taxon>Metazoa</taxon>
        <taxon>Ecdysozoa</taxon>
        <taxon>Arthropoda</taxon>
        <taxon>Chelicerata</taxon>
        <taxon>Arachnida</taxon>
        <taxon>Araneae</taxon>
        <taxon>Araneomorphae</taxon>
        <taxon>Entelegynae</taxon>
        <taxon>Araneoidea</taxon>
        <taxon>Araneidae</taxon>
        <taxon>Araneus</taxon>
    </lineage>
</organism>
<gene>
    <name evidence="4" type="ORF">AVEN_117056_1</name>
</gene>
<sequence length="137" mass="15918">MIEDNTGEKKDDKFESLLRALEKLLYRLEAGKKYAPRRNTNVSCYKCYKKGHVQTESTSDKAPRRTPNVTCWKCYKKGHVQRQCPSDYASRRNPNVTCWTCNKKGHVQSECQQVTSTQHHKGTPHGYNNPFPRRPCI</sequence>
<feature type="domain" description="CCHC-type" evidence="3">
    <location>
        <begin position="98"/>
        <end position="113"/>
    </location>
</feature>
<dbReference type="SMART" id="SM00343">
    <property type="entry name" value="ZnF_C2HC"/>
    <property type="match status" value="3"/>
</dbReference>
<proteinExistence type="predicted"/>
<keyword evidence="1" id="KW-0863">Zinc-finger</keyword>
<dbReference type="AlphaFoldDB" id="A0A4Y2I0A6"/>
<protein>
    <recommendedName>
        <fullName evidence="3">CCHC-type domain-containing protein</fullName>
    </recommendedName>
</protein>
<reference evidence="4 5" key="1">
    <citation type="journal article" date="2019" name="Sci. Rep.">
        <title>Orb-weaving spider Araneus ventricosus genome elucidates the spidroin gene catalogue.</title>
        <authorList>
            <person name="Kono N."/>
            <person name="Nakamura H."/>
            <person name="Ohtoshi R."/>
            <person name="Moran D.A.P."/>
            <person name="Shinohara A."/>
            <person name="Yoshida Y."/>
            <person name="Fujiwara M."/>
            <person name="Mori M."/>
            <person name="Tomita M."/>
            <person name="Arakawa K."/>
        </authorList>
    </citation>
    <scope>NUCLEOTIDE SEQUENCE [LARGE SCALE GENOMIC DNA]</scope>
</reference>
<accession>A0A4Y2I0A6</accession>
<dbReference type="InterPro" id="IPR001878">
    <property type="entry name" value="Znf_CCHC"/>
</dbReference>
<dbReference type="Proteomes" id="UP000499080">
    <property type="component" value="Unassembled WGS sequence"/>
</dbReference>
<comment type="caution">
    <text evidence="4">The sequence shown here is derived from an EMBL/GenBank/DDBJ whole genome shotgun (WGS) entry which is preliminary data.</text>
</comment>
<dbReference type="GO" id="GO:0003676">
    <property type="term" value="F:nucleic acid binding"/>
    <property type="evidence" value="ECO:0007669"/>
    <property type="project" value="InterPro"/>
</dbReference>
<evidence type="ECO:0000313" key="5">
    <source>
        <dbReference type="Proteomes" id="UP000499080"/>
    </source>
</evidence>
<evidence type="ECO:0000256" key="1">
    <source>
        <dbReference type="PROSITE-ProRule" id="PRU00047"/>
    </source>
</evidence>
<feature type="region of interest" description="Disordered" evidence="2">
    <location>
        <begin position="115"/>
        <end position="137"/>
    </location>
</feature>
<dbReference type="OrthoDB" id="425619at2759"/>
<dbReference type="Pfam" id="PF00098">
    <property type="entry name" value="zf-CCHC"/>
    <property type="match status" value="2"/>
</dbReference>
<evidence type="ECO:0000256" key="2">
    <source>
        <dbReference type="SAM" id="MobiDB-lite"/>
    </source>
</evidence>
<dbReference type="Gene3D" id="4.10.60.10">
    <property type="entry name" value="Zinc finger, CCHC-type"/>
    <property type="match status" value="1"/>
</dbReference>
<dbReference type="PROSITE" id="PS50158">
    <property type="entry name" value="ZF_CCHC"/>
    <property type="match status" value="2"/>
</dbReference>
<keyword evidence="5" id="KW-1185">Reference proteome</keyword>
<dbReference type="EMBL" id="BGPR01002303">
    <property type="protein sequence ID" value="GBM71264.1"/>
    <property type="molecule type" value="Genomic_DNA"/>
</dbReference>
<dbReference type="InterPro" id="IPR036875">
    <property type="entry name" value="Znf_CCHC_sf"/>
</dbReference>
<dbReference type="SUPFAM" id="SSF57756">
    <property type="entry name" value="Retrovirus zinc finger-like domains"/>
    <property type="match status" value="1"/>
</dbReference>
<keyword evidence="1" id="KW-0862">Zinc</keyword>
<evidence type="ECO:0000259" key="3">
    <source>
        <dbReference type="PROSITE" id="PS50158"/>
    </source>
</evidence>